<dbReference type="AlphaFoldDB" id="A0A542YUV7"/>
<dbReference type="EMBL" id="VFOP01000001">
    <property type="protein sequence ID" value="TQL51867.1"/>
    <property type="molecule type" value="Genomic_DNA"/>
</dbReference>
<sequence length="441" mass="47274">MGNSTVSALLTDPVMVQRDHVATARPRGQAVVSGPAVTVMRRLLFESTIEIRRRLLESRRFRVTAGGLRIVVLPSPVDSSVPNARDFSFGVTLTREYDWWPDDEIGTCEAMTGGPRTFAFANLPSGTYYLTIWRTFDHPHCPLLGDVLVFDEAVAADSAGCQRDHDMTALEVVHLALDAAGFIPVLGAVPDGVNAAIYAVEGDWPNAGLSAVAMVPAWGDGVKLGVVAGRSSIKISEKAAFRLGEEGIAKGLKEVKAASRTERSAAREALTDADGRALDETFTGGRNEGAFQTSERLKRGNLGERLATDALARDGHTILNYKPDILGTNQGGIDMVTMRDGFVYFVDNKALSRSGNVSSVSALTTNFPANRATALEELQGALAHAHGSSERAVLARAIAAIQENRVKRAVTNANLTSDSRILSGVTDRLAQQGIEFIDVMR</sequence>
<evidence type="ECO:0000313" key="1">
    <source>
        <dbReference type="EMBL" id="TQL51867.1"/>
    </source>
</evidence>
<comment type="caution">
    <text evidence="1">The sequence shown here is derived from an EMBL/GenBank/DDBJ whole genome shotgun (WGS) entry which is preliminary data.</text>
</comment>
<dbReference type="Proteomes" id="UP000319516">
    <property type="component" value="Unassembled WGS sequence"/>
</dbReference>
<proteinExistence type="predicted"/>
<reference evidence="1 2" key="1">
    <citation type="submission" date="2019-06" db="EMBL/GenBank/DDBJ databases">
        <title>Sequencing the genomes of 1000 actinobacteria strains.</title>
        <authorList>
            <person name="Klenk H.-P."/>
        </authorList>
    </citation>
    <scope>NUCLEOTIDE SEQUENCE [LARGE SCALE GENOMIC DNA]</scope>
    <source>
        <strain evidence="1 2">DSM 12335</strain>
    </source>
</reference>
<dbReference type="CDD" id="cd20745">
    <property type="entry name" value="FIX_RhsA_AHH_HNH-like"/>
    <property type="match status" value="1"/>
</dbReference>
<name>A0A542YUV7_9MICO</name>
<protein>
    <submittedName>
        <fullName evidence="1">Uncharacterized protein</fullName>
    </submittedName>
</protein>
<dbReference type="RefSeq" id="WP_141785820.1">
    <property type="nucleotide sequence ID" value="NZ_BAAAIK010000001.1"/>
</dbReference>
<keyword evidence="2" id="KW-1185">Reference proteome</keyword>
<evidence type="ECO:0000313" key="2">
    <source>
        <dbReference type="Proteomes" id="UP000319516"/>
    </source>
</evidence>
<gene>
    <name evidence="1" type="ORF">FB467_3034</name>
</gene>
<accession>A0A542YUV7</accession>
<organism evidence="1 2">
    <name type="scientific">Ornithinicoccus hortensis</name>
    <dbReference type="NCBI Taxonomy" id="82346"/>
    <lineage>
        <taxon>Bacteria</taxon>
        <taxon>Bacillati</taxon>
        <taxon>Actinomycetota</taxon>
        <taxon>Actinomycetes</taxon>
        <taxon>Micrococcales</taxon>
        <taxon>Intrasporangiaceae</taxon>
        <taxon>Ornithinicoccus</taxon>
    </lineage>
</organism>
<dbReference type="OrthoDB" id="3816256at2"/>